<name>A0A381TD37_9ZZZZ</name>
<organism evidence="1">
    <name type="scientific">marine metagenome</name>
    <dbReference type="NCBI Taxonomy" id="408172"/>
    <lineage>
        <taxon>unclassified sequences</taxon>
        <taxon>metagenomes</taxon>
        <taxon>ecological metagenomes</taxon>
    </lineage>
</organism>
<feature type="non-terminal residue" evidence="1">
    <location>
        <position position="1"/>
    </location>
</feature>
<dbReference type="EMBL" id="UINC01004402">
    <property type="protein sequence ID" value="SVA14065.1"/>
    <property type="molecule type" value="Genomic_DNA"/>
</dbReference>
<protein>
    <submittedName>
        <fullName evidence="1">Uncharacterized protein</fullName>
    </submittedName>
</protein>
<sequence>VETRVFANKEKINSGAAWEMLQSASLIRTGKGKKRQEWNPAVDDKAEILKDVIGPSGNLRAPSWKIGNEYVVGFNPELYSEVFG</sequence>
<proteinExistence type="predicted"/>
<reference evidence="1" key="1">
    <citation type="submission" date="2018-05" db="EMBL/GenBank/DDBJ databases">
        <authorList>
            <person name="Lanie J.A."/>
            <person name="Ng W.-L."/>
            <person name="Kazmierczak K.M."/>
            <person name="Andrzejewski T.M."/>
            <person name="Davidsen T.M."/>
            <person name="Wayne K.J."/>
            <person name="Tettelin H."/>
            <person name="Glass J.I."/>
            <person name="Rusch D."/>
            <person name="Podicherti R."/>
            <person name="Tsui H.-C.T."/>
            <person name="Winkler M.E."/>
        </authorList>
    </citation>
    <scope>NUCLEOTIDE SEQUENCE</scope>
</reference>
<evidence type="ECO:0000313" key="1">
    <source>
        <dbReference type="EMBL" id="SVA14065.1"/>
    </source>
</evidence>
<gene>
    <name evidence="1" type="ORF">METZ01_LOCUS66919</name>
</gene>
<accession>A0A381TD37</accession>
<dbReference type="AlphaFoldDB" id="A0A381TD37"/>